<accession>A0A1G9TUE4</accession>
<protein>
    <submittedName>
        <fullName evidence="2">Uncharacterized protein</fullName>
    </submittedName>
</protein>
<dbReference type="RefSeq" id="WP_052407991.1">
    <property type="nucleotide sequence ID" value="NZ_JOEF01000029.1"/>
</dbReference>
<dbReference type="Proteomes" id="UP000183376">
    <property type="component" value="Chromosome I"/>
</dbReference>
<feature type="signal peptide" evidence="1">
    <location>
        <begin position="1"/>
        <end position="30"/>
    </location>
</feature>
<dbReference type="eggNOG" id="COG0070">
    <property type="taxonomic scope" value="Bacteria"/>
</dbReference>
<dbReference type="OrthoDB" id="3685630at2"/>
<name>A0A1G9TUE4_ALLAB</name>
<feature type="chain" id="PRO_5009245533" evidence="1">
    <location>
        <begin position="31"/>
        <end position="317"/>
    </location>
</feature>
<dbReference type="AlphaFoldDB" id="A0A1G9TUE4"/>
<dbReference type="STRING" id="211114.SAMN04489726_1990"/>
<keyword evidence="1" id="KW-0732">Signal</keyword>
<evidence type="ECO:0000256" key="1">
    <source>
        <dbReference type="SAM" id="SignalP"/>
    </source>
</evidence>
<evidence type="ECO:0000313" key="2">
    <source>
        <dbReference type="EMBL" id="SDM51034.1"/>
    </source>
</evidence>
<organism evidence="2 3">
    <name type="scientific">Allokutzneria albata</name>
    <name type="common">Kibdelosporangium albatum</name>
    <dbReference type="NCBI Taxonomy" id="211114"/>
    <lineage>
        <taxon>Bacteria</taxon>
        <taxon>Bacillati</taxon>
        <taxon>Actinomycetota</taxon>
        <taxon>Actinomycetes</taxon>
        <taxon>Pseudonocardiales</taxon>
        <taxon>Pseudonocardiaceae</taxon>
        <taxon>Allokutzneria</taxon>
    </lineage>
</organism>
<gene>
    <name evidence="2" type="ORF">SAMN04489726_1990</name>
</gene>
<proteinExistence type="predicted"/>
<reference evidence="2 3" key="1">
    <citation type="submission" date="2016-10" db="EMBL/GenBank/DDBJ databases">
        <authorList>
            <person name="de Groot N.N."/>
        </authorList>
    </citation>
    <scope>NUCLEOTIDE SEQUENCE [LARGE SCALE GENOMIC DNA]</scope>
    <source>
        <strain evidence="2 3">DSM 44149</strain>
    </source>
</reference>
<evidence type="ECO:0000313" key="3">
    <source>
        <dbReference type="Proteomes" id="UP000183376"/>
    </source>
</evidence>
<keyword evidence="3" id="KW-1185">Reference proteome</keyword>
<sequence length="317" mass="33187">MRRLGPAKFGTVLVGLTLVAGFAVSGTAAAAPKTAERTPVSSYDFVSEKGDYIGGGATRSYKAPKDKVTLTGNAENLTLRVDSADGQEWWDVNLAAPRGQRLHPGVYRDAERASFRTGRAPGLDVGGTGRGCNQVWGEFAIDQIETDASGAVTVLEATFTQNCEGPTSPALKGTVRYQAFPLSYQFTSDPGDYIGGGKSKSYRGANTVFTVGGSVDGALSFGVSGQRDDWRVEFAPAQGQKLAVGTYTGAKRYPFNDGSPGLSVSGNGRGCNQLGGSFTITELVTDAQGKVKAFAATYEQFCENGTAALRGTVHAFA</sequence>
<dbReference type="EMBL" id="LT629701">
    <property type="protein sequence ID" value="SDM51034.1"/>
    <property type="molecule type" value="Genomic_DNA"/>
</dbReference>